<dbReference type="RefSeq" id="WP_138225169.1">
    <property type="nucleotide sequence ID" value="NZ_CP040396.1"/>
</dbReference>
<sequence length="567" mass="66210">MERAFWKEGVVYQIYPISFKDSDGDGHGDLRGILEKLDYLQGLGVTMLWLGPVCKSPMEDYGYDVSDYYEINEPFGTMEDFEELLREVHARGMKLFMDLVINHTSDQHAWFQQASSSREHPRRSYYIWKDGVAGAEPNNWMSFSEESAWKLDEQTGQYYLRIFDVTQPDLNWEHAPMRHEMYEMIRYWLDKGIDGFRLDAINILSKEPGFPDAPAEDPHPRGQRYFKNGPKVHDYLQELHTEVFSRYENIVTVGEAPSISMEEAVRYSAPERKELSMVLLMEMIGMDVERGNPWKVRSWRLQELKDIVNRWSKEVFGKGWYGTYLSNHDHPRMLPRYGADGELRELSGKMLATFLHTIPGTPFMYQGEELGMTNVKFSSIQDYRDKNTLGFYKRMVEEEGASEQEVLDMIQARSRDSARTPMQWSAEAQAGFTSGTPWIPVNDNYKDINSEESMKRPDSLFHYYRRLIALRKEQPVLAYGNFNMLLEDEEHIMCYTRTYKEKTWLVLLNFADHEVTTRWPEGWKRDSGQAVAVLGNYEGLPAVEERGLLKLKPFEAVIVEGETRAFR</sequence>
<dbReference type="InterPro" id="IPR045857">
    <property type="entry name" value="O16G_dom_2"/>
</dbReference>
<protein>
    <submittedName>
        <fullName evidence="5">MalL</fullName>
    </submittedName>
</protein>
<dbReference type="InterPro" id="IPR013780">
    <property type="entry name" value="Glyco_hydro_b"/>
</dbReference>
<accession>A0A4V1G3R3</accession>
<dbReference type="SUPFAM" id="SSF51445">
    <property type="entry name" value="(Trans)glycosidases"/>
    <property type="match status" value="1"/>
</dbReference>
<keyword evidence="6" id="KW-1185">Reference proteome</keyword>
<dbReference type="PANTHER" id="PTHR10357">
    <property type="entry name" value="ALPHA-AMYLASE FAMILY MEMBER"/>
    <property type="match status" value="1"/>
</dbReference>
<dbReference type="OrthoDB" id="9805159at2"/>
<dbReference type="Pfam" id="PF00128">
    <property type="entry name" value="Alpha-amylase"/>
    <property type="match status" value="1"/>
</dbReference>
<dbReference type="Proteomes" id="UP000300879">
    <property type="component" value="Chromosome"/>
</dbReference>
<dbReference type="SUPFAM" id="SSF51011">
    <property type="entry name" value="Glycosyl hydrolase domain"/>
    <property type="match status" value="1"/>
</dbReference>
<evidence type="ECO:0000256" key="3">
    <source>
        <dbReference type="ARBA" id="ARBA00023295"/>
    </source>
</evidence>
<dbReference type="EMBL" id="CP040396">
    <property type="protein sequence ID" value="QCT02094.1"/>
    <property type="molecule type" value="Genomic_DNA"/>
</dbReference>
<gene>
    <name evidence="5" type="ORF">E6C60_1378</name>
</gene>
<dbReference type="AlphaFoldDB" id="A0A4V1G3R3"/>
<dbReference type="FunFam" id="3.90.400.10:FF:000002">
    <property type="entry name" value="Sucrose isomerase"/>
    <property type="match status" value="1"/>
</dbReference>
<dbReference type="InterPro" id="IPR017853">
    <property type="entry name" value="GH"/>
</dbReference>
<dbReference type="Pfam" id="PF16657">
    <property type="entry name" value="Malt_amylase_C"/>
    <property type="match status" value="1"/>
</dbReference>
<keyword evidence="3" id="KW-0326">Glycosidase</keyword>
<dbReference type="FunFam" id="3.20.20.80:FF:000064">
    <property type="entry name" value="Oligo-1,6-glucosidase"/>
    <property type="match status" value="1"/>
</dbReference>
<dbReference type="Gene3D" id="3.90.400.10">
    <property type="entry name" value="Oligo-1,6-glucosidase, Domain 2"/>
    <property type="match status" value="1"/>
</dbReference>
<name>A0A4V1G3R3_9BACL</name>
<dbReference type="Gene3D" id="3.20.20.80">
    <property type="entry name" value="Glycosidases"/>
    <property type="match status" value="1"/>
</dbReference>
<dbReference type="InterPro" id="IPR032091">
    <property type="entry name" value="Malt_amylase-like_C"/>
</dbReference>
<evidence type="ECO:0000313" key="5">
    <source>
        <dbReference type="EMBL" id="QCT02094.1"/>
    </source>
</evidence>
<evidence type="ECO:0000256" key="1">
    <source>
        <dbReference type="ARBA" id="ARBA00008061"/>
    </source>
</evidence>
<organism evidence="5 6">
    <name type="scientific">Paenibacillus algicola</name>
    <dbReference type="NCBI Taxonomy" id="2565926"/>
    <lineage>
        <taxon>Bacteria</taxon>
        <taxon>Bacillati</taxon>
        <taxon>Bacillota</taxon>
        <taxon>Bacilli</taxon>
        <taxon>Bacillales</taxon>
        <taxon>Paenibacillaceae</taxon>
        <taxon>Paenibacillus</taxon>
    </lineage>
</organism>
<dbReference type="Gene3D" id="2.60.40.1180">
    <property type="entry name" value="Golgi alpha-mannosidase II"/>
    <property type="match status" value="1"/>
</dbReference>
<dbReference type="InterPro" id="IPR006047">
    <property type="entry name" value="GH13_cat_dom"/>
</dbReference>
<reference evidence="5 6" key="1">
    <citation type="submission" date="2019-05" db="EMBL/GenBank/DDBJ databases">
        <authorList>
            <person name="Chen C."/>
        </authorList>
    </citation>
    <scope>NUCLEOTIDE SEQUENCE [LARGE SCALE GENOMIC DNA]</scope>
    <source>
        <strain evidence="5 6">HB172198</strain>
    </source>
</reference>
<proteinExistence type="inferred from homology"/>
<dbReference type="KEGG" id="palo:E6C60_1378"/>
<dbReference type="GO" id="GO:0004556">
    <property type="term" value="F:alpha-amylase activity"/>
    <property type="evidence" value="ECO:0007669"/>
    <property type="project" value="TreeGrafter"/>
</dbReference>
<comment type="similarity">
    <text evidence="1">Belongs to the glycosyl hydrolase 13 family.</text>
</comment>
<keyword evidence="2" id="KW-0378">Hydrolase</keyword>
<evidence type="ECO:0000256" key="2">
    <source>
        <dbReference type="ARBA" id="ARBA00022801"/>
    </source>
</evidence>
<dbReference type="NCBIfam" id="NF008183">
    <property type="entry name" value="PRK10933.1"/>
    <property type="match status" value="1"/>
</dbReference>
<evidence type="ECO:0000313" key="6">
    <source>
        <dbReference type="Proteomes" id="UP000300879"/>
    </source>
</evidence>
<dbReference type="CDD" id="cd11333">
    <property type="entry name" value="AmyAc_SI_OligoGlu_DGase"/>
    <property type="match status" value="1"/>
</dbReference>
<dbReference type="SMART" id="SM00642">
    <property type="entry name" value="Aamy"/>
    <property type="match status" value="1"/>
</dbReference>
<dbReference type="GO" id="GO:0009313">
    <property type="term" value="P:oligosaccharide catabolic process"/>
    <property type="evidence" value="ECO:0007669"/>
    <property type="project" value="TreeGrafter"/>
</dbReference>
<dbReference type="PANTHER" id="PTHR10357:SF179">
    <property type="entry name" value="NEUTRAL AND BASIC AMINO ACID TRANSPORT PROTEIN RBAT"/>
    <property type="match status" value="1"/>
</dbReference>
<evidence type="ECO:0000259" key="4">
    <source>
        <dbReference type="SMART" id="SM00642"/>
    </source>
</evidence>
<feature type="domain" description="Glycosyl hydrolase family 13 catalytic" evidence="4">
    <location>
        <begin position="13"/>
        <end position="419"/>
    </location>
</feature>